<keyword evidence="1" id="KW-0175">Coiled coil</keyword>
<gene>
    <name evidence="2" type="ORF">JRJ22_07265</name>
</gene>
<evidence type="ECO:0000313" key="2">
    <source>
        <dbReference type="EMBL" id="QSF46378.1"/>
    </source>
</evidence>
<protein>
    <submittedName>
        <fullName evidence="2">Uncharacterized protein</fullName>
    </submittedName>
</protein>
<feature type="coiled-coil region" evidence="1">
    <location>
        <begin position="23"/>
        <end position="50"/>
    </location>
</feature>
<dbReference type="EMBL" id="CP070969">
    <property type="protein sequence ID" value="QSF46378.1"/>
    <property type="molecule type" value="Genomic_DNA"/>
</dbReference>
<proteinExistence type="predicted"/>
<dbReference type="Proteomes" id="UP000663452">
    <property type="component" value="Chromosome"/>
</dbReference>
<evidence type="ECO:0000313" key="3">
    <source>
        <dbReference type="Proteomes" id="UP000663452"/>
    </source>
</evidence>
<evidence type="ECO:0000256" key="1">
    <source>
        <dbReference type="SAM" id="Coils"/>
    </source>
</evidence>
<accession>A0ABX7LHM9</accession>
<keyword evidence="3" id="KW-1185">Reference proteome</keyword>
<dbReference type="RefSeq" id="WP_206103860.1">
    <property type="nucleotide sequence ID" value="NZ_CP070969.1"/>
</dbReference>
<reference evidence="2 3" key="1">
    <citation type="submission" date="2021-02" db="EMBL/GenBank/DDBJ databases">
        <title>Paenibacillus tianjinensis sp. nov.</title>
        <authorList>
            <person name="Liu H."/>
        </authorList>
    </citation>
    <scope>NUCLEOTIDE SEQUENCE [LARGE SCALE GENOMIC DNA]</scope>
    <source>
        <strain evidence="2 3">TB2019</strain>
    </source>
</reference>
<name>A0ABX7LHM9_9BACL</name>
<sequence>MTYSQRSTHAAAASDFTYLEYQIGLAAEELKEAQEVMKVYEADLRRLTASPGFDPGSATPEDLLLREQSAKQQAVIEGIQAALAGLEDELAKLED</sequence>
<organism evidence="2 3">
    <name type="scientific">Paenibacillus tianjinensis</name>
    <dbReference type="NCBI Taxonomy" id="2810347"/>
    <lineage>
        <taxon>Bacteria</taxon>
        <taxon>Bacillati</taxon>
        <taxon>Bacillota</taxon>
        <taxon>Bacilli</taxon>
        <taxon>Bacillales</taxon>
        <taxon>Paenibacillaceae</taxon>
        <taxon>Paenibacillus</taxon>
    </lineage>
</organism>